<reference evidence="1 2" key="1">
    <citation type="submission" date="2016-11" db="EMBL/GenBank/DDBJ databases">
        <authorList>
            <person name="Jaros S."/>
            <person name="Januszkiewicz K."/>
            <person name="Wedrychowicz H."/>
        </authorList>
    </citation>
    <scope>NUCLEOTIDE SEQUENCE [LARGE SCALE GENOMIC DNA]</scope>
    <source>
        <strain evidence="1 2">DSM 24574</strain>
    </source>
</reference>
<name>A0A1M5WGB0_9BACT</name>
<dbReference type="PROSITE" id="PS51257">
    <property type="entry name" value="PROKAR_LIPOPROTEIN"/>
    <property type="match status" value="1"/>
</dbReference>
<dbReference type="AlphaFoldDB" id="A0A1M5WGB0"/>
<accession>A0A1M5WGB0</accession>
<proteinExistence type="predicted"/>
<dbReference type="Pfam" id="PF20050">
    <property type="entry name" value="DUF6452"/>
    <property type="match status" value="1"/>
</dbReference>
<keyword evidence="2" id="KW-1185">Reference proteome</keyword>
<organism evidence="1 2">
    <name type="scientific">Chryseolinea serpens</name>
    <dbReference type="NCBI Taxonomy" id="947013"/>
    <lineage>
        <taxon>Bacteria</taxon>
        <taxon>Pseudomonadati</taxon>
        <taxon>Bacteroidota</taxon>
        <taxon>Cytophagia</taxon>
        <taxon>Cytophagales</taxon>
        <taxon>Fulvivirgaceae</taxon>
        <taxon>Chryseolinea</taxon>
    </lineage>
</organism>
<evidence type="ECO:0008006" key="3">
    <source>
        <dbReference type="Google" id="ProtNLM"/>
    </source>
</evidence>
<dbReference type="InterPro" id="IPR045607">
    <property type="entry name" value="DUF6452"/>
</dbReference>
<dbReference type="Proteomes" id="UP000184212">
    <property type="component" value="Unassembled WGS sequence"/>
</dbReference>
<dbReference type="EMBL" id="FQWQ01000005">
    <property type="protein sequence ID" value="SHH86545.1"/>
    <property type="molecule type" value="Genomic_DNA"/>
</dbReference>
<dbReference type="STRING" id="947013.SAMN04488109_5675"/>
<gene>
    <name evidence="1" type="ORF">SAMN04488109_5675</name>
</gene>
<sequence>MRMRIISVLLSVVFLSYLLTFSGCYRSCFSEDRFVASVHFANHGQYTSVYGWDGEQPGKEIQIYDFSTEVPLTRKQNKTVLIFQSDTRKDTLSIQYELTPKLQSKECGFYLDADHYQVGEPTTFSNVELQSPSSSQITVYIND</sequence>
<evidence type="ECO:0000313" key="1">
    <source>
        <dbReference type="EMBL" id="SHH86545.1"/>
    </source>
</evidence>
<evidence type="ECO:0000313" key="2">
    <source>
        <dbReference type="Proteomes" id="UP000184212"/>
    </source>
</evidence>
<protein>
    <recommendedName>
        <fullName evidence="3">Lipoprotein</fullName>
    </recommendedName>
</protein>